<dbReference type="AlphaFoldDB" id="A0A2W5R0Q3"/>
<keyword evidence="1" id="KW-0472">Membrane</keyword>
<gene>
    <name evidence="2" type="ORF">DI549_12455</name>
</gene>
<dbReference type="Proteomes" id="UP000248887">
    <property type="component" value="Unassembled WGS sequence"/>
</dbReference>
<keyword evidence="1" id="KW-1133">Transmembrane helix</keyword>
<name>A0A2W5R0Q3_ANCNO</name>
<feature type="transmembrane region" description="Helical" evidence="1">
    <location>
        <begin position="42"/>
        <end position="65"/>
    </location>
</feature>
<reference evidence="2 3" key="1">
    <citation type="submission" date="2017-08" db="EMBL/GenBank/DDBJ databases">
        <title>Infants hospitalized years apart are colonized by the same room-sourced microbial strains.</title>
        <authorList>
            <person name="Brooks B."/>
            <person name="Olm M.R."/>
            <person name="Firek B.A."/>
            <person name="Baker R."/>
            <person name="Thomas B.C."/>
            <person name="Morowitz M.J."/>
            <person name="Banfield J.F."/>
        </authorList>
    </citation>
    <scope>NUCLEOTIDE SEQUENCE [LARGE SCALE GENOMIC DNA]</scope>
    <source>
        <strain evidence="2">S2_005_001_R2_27</strain>
    </source>
</reference>
<evidence type="ECO:0000256" key="1">
    <source>
        <dbReference type="SAM" id="Phobius"/>
    </source>
</evidence>
<dbReference type="EMBL" id="QFQD01000035">
    <property type="protein sequence ID" value="PZQ82169.1"/>
    <property type="molecule type" value="Genomic_DNA"/>
</dbReference>
<keyword evidence="1" id="KW-0812">Transmembrane</keyword>
<feature type="transmembrane region" description="Helical" evidence="1">
    <location>
        <begin position="15"/>
        <end position="36"/>
    </location>
</feature>
<proteinExistence type="predicted"/>
<comment type="caution">
    <text evidence="2">The sequence shown here is derived from an EMBL/GenBank/DDBJ whole genome shotgun (WGS) entry which is preliminary data.</text>
</comment>
<evidence type="ECO:0000313" key="3">
    <source>
        <dbReference type="Proteomes" id="UP000248887"/>
    </source>
</evidence>
<dbReference type="InterPro" id="IPR057700">
    <property type="entry name" value="DUF7940"/>
</dbReference>
<evidence type="ECO:0000313" key="2">
    <source>
        <dbReference type="EMBL" id="PZQ82169.1"/>
    </source>
</evidence>
<dbReference type="Pfam" id="PF25612">
    <property type="entry name" value="DUF7940"/>
    <property type="match status" value="1"/>
</dbReference>
<accession>A0A2W5R0Q3</accession>
<organism evidence="2 3">
    <name type="scientific">Ancylobacter novellus</name>
    <name type="common">Thiobacillus novellus</name>
    <dbReference type="NCBI Taxonomy" id="921"/>
    <lineage>
        <taxon>Bacteria</taxon>
        <taxon>Pseudomonadati</taxon>
        <taxon>Pseudomonadota</taxon>
        <taxon>Alphaproteobacteria</taxon>
        <taxon>Hyphomicrobiales</taxon>
        <taxon>Xanthobacteraceae</taxon>
        <taxon>Ancylobacter</taxon>
    </lineage>
</organism>
<sequence>MQLVPDWRRVLRHAWSIRLMLLAGLLSGLEVALPLFGDLIPIAPRVLAALTVFIVAAAFVARLTAQSKMENRE</sequence>
<protein>
    <submittedName>
        <fullName evidence="2">Uncharacterized protein</fullName>
    </submittedName>
</protein>